<name>A0A6I2U0B8_9FIRM</name>
<accession>A0A6I2U0B8</accession>
<protein>
    <submittedName>
        <fullName evidence="2">Uncharacterized protein</fullName>
    </submittedName>
</protein>
<organism evidence="2 3">
    <name type="scientific">Ruthenibacterium lactatiformans</name>
    <dbReference type="NCBI Taxonomy" id="1550024"/>
    <lineage>
        <taxon>Bacteria</taxon>
        <taxon>Bacillati</taxon>
        <taxon>Bacillota</taxon>
        <taxon>Clostridia</taxon>
        <taxon>Eubacteriales</taxon>
        <taxon>Oscillospiraceae</taxon>
        <taxon>Ruthenibacterium</taxon>
    </lineage>
</organism>
<evidence type="ECO:0000313" key="3">
    <source>
        <dbReference type="Proteomes" id="UP000431913"/>
    </source>
</evidence>
<feature type="compositionally biased region" description="Basic and acidic residues" evidence="1">
    <location>
        <begin position="53"/>
        <end position="68"/>
    </location>
</feature>
<feature type="region of interest" description="Disordered" evidence="1">
    <location>
        <begin position="1"/>
        <end position="21"/>
    </location>
</feature>
<proteinExistence type="predicted"/>
<dbReference type="EMBL" id="VUNJ01000003">
    <property type="protein sequence ID" value="MST90992.1"/>
    <property type="molecule type" value="Genomic_DNA"/>
</dbReference>
<dbReference type="Proteomes" id="UP000431913">
    <property type="component" value="Unassembled WGS sequence"/>
</dbReference>
<feature type="region of interest" description="Disordered" evidence="1">
    <location>
        <begin position="44"/>
        <end position="68"/>
    </location>
</feature>
<evidence type="ECO:0000256" key="1">
    <source>
        <dbReference type="SAM" id="MobiDB-lite"/>
    </source>
</evidence>
<comment type="caution">
    <text evidence="2">The sequence shown here is derived from an EMBL/GenBank/DDBJ whole genome shotgun (WGS) entry which is preliminary data.</text>
</comment>
<sequence>MGTFAIPQQMDTNPPGSKMAPKTHTIICCAERGKPYAFLCRNAEVSTPQGEEMAQRVEERDKKRTPAL</sequence>
<dbReference type="AlphaFoldDB" id="A0A6I2U0B8"/>
<gene>
    <name evidence="2" type="ORF">FYJ76_03415</name>
</gene>
<reference evidence="2 3" key="1">
    <citation type="submission" date="2019-08" db="EMBL/GenBank/DDBJ databases">
        <title>In-depth cultivation of the pig gut microbiome towards novel bacterial diversity and tailored functional studies.</title>
        <authorList>
            <person name="Wylensek D."/>
            <person name="Hitch T.C.A."/>
            <person name="Clavel T."/>
        </authorList>
    </citation>
    <scope>NUCLEOTIDE SEQUENCE [LARGE SCALE GENOMIC DNA]</scope>
    <source>
        <strain evidence="2 3">WCA3-601-WT-6J</strain>
    </source>
</reference>
<evidence type="ECO:0000313" key="2">
    <source>
        <dbReference type="EMBL" id="MST90992.1"/>
    </source>
</evidence>